<evidence type="ECO:0000256" key="4">
    <source>
        <dbReference type="ARBA" id="ARBA00022516"/>
    </source>
</evidence>
<comment type="pathway">
    <text evidence="1 14">Isoprenoid biosynthesis; isopentenyl diphosphate biosynthesis via mevalonate pathway; isopentenyl diphosphate from (R)-mevalonate: step 3/3.</text>
</comment>
<dbReference type="UniPathway" id="UPA00057">
    <property type="reaction ID" value="UER00100"/>
</dbReference>
<evidence type="ECO:0000313" key="19">
    <source>
        <dbReference type="Proteomes" id="UP000008837"/>
    </source>
</evidence>
<dbReference type="PANTHER" id="PTHR10977">
    <property type="entry name" value="DIPHOSPHOMEVALONATE DECARBOXYLASE"/>
    <property type="match status" value="1"/>
</dbReference>
<keyword evidence="11 14" id="KW-0753">Steroid metabolism</keyword>
<comment type="catalytic activity">
    <reaction evidence="13 14">
        <text>(R)-5-diphosphomevalonate + ATP = isopentenyl diphosphate + ADP + phosphate + CO2</text>
        <dbReference type="Rhea" id="RHEA:23732"/>
        <dbReference type="ChEBI" id="CHEBI:16526"/>
        <dbReference type="ChEBI" id="CHEBI:30616"/>
        <dbReference type="ChEBI" id="CHEBI:43474"/>
        <dbReference type="ChEBI" id="CHEBI:57557"/>
        <dbReference type="ChEBI" id="CHEBI:128769"/>
        <dbReference type="ChEBI" id="CHEBI:456216"/>
        <dbReference type="EC" id="4.1.1.33"/>
    </reaction>
</comment>
<dbReference type="FunCoup" id="A8PYF2">
    <property type="interactions" value="251"/>
</dbReference>
<dbReference type="InterPro" id="IPR036554">
    <property type="entry name" value="GHMP_kinase_C_sf"/>
</dbReference>
<dbReference type="AlphaFoldDB" id="A8PYF2"/>
<dbReference type="InterPro" id="IPR020568">
    <property type="entry name" value="Ribosomal_Su5_D2-typ_SF"/>
</dbReference>
<feature type="domain" description="Diphosphomevalonate decarboxylase-like N-terminal" evidence="17">
    <location>
        <begin position="10"/>
        <end position="190"/>
    </location>
</feature>
<evidence type="ECO:0000256" key="2">
    <source>
        <dbReference type="ARBA" id="ARBA00008831"/>
    </source>
</evidence>
<dbReference type="GO" id="GO:0016126">
    <property type="term" value="P:sterol biosynthetic process"/>
    <property type="evidence" value="ECO:0007669"/>
    <property type="project" value="UniProtKB-KW"/>
</dbReference>
<dbReference type="Proteomes" id="UP000008837">
    <property type="component" value="Unassembled WGS sequence"/>
</dbReference>
<dbReference type="VEuPathDB" id="FungiDB:MGL_1650"/>
<dbReference type="GO" id="GO:0004163">
    <property type="term" value="F:diphosphomevalonate decarboxylase activity"/>
    <property type="evidence" value="ECO:0007669"/>
    <property type="project" value="UniProtKB-UniRule"/>
</dbReference>
<dbReference type="PANTHER" id="PTHR10977:SF3">
    <property type="entry name" value="DIPHOSPHOMEVALONATE DECARBOXYLASE"/>
    <property type="match status" value="1"/>
</dbReference>
<dbReference type="OrthoDB" id="10253702at2759"/>
<evidence type="ECO:0000256" key="14">
    <source>
        <dbReference type="RuleBase" id="RU363086"/>
    </source>
</evidence>
<keyword evidence="6 13" id="KW-0067">ATP-binding</keyword>
<evidence type="ECO:0000256" key="8">
    <source>
        <dbReference type="ARBA" id="ARBA00023011"/>
    </source>
</evidence>
<dbReference type="InterPro" id="IPR041431">
    <property type="entry name" value="Mvd1_C"/>
</dbReference>
<keyword evidence="9 13" id="KW-0443">Lipid metabolism</keyword>
<evidence type="ECO:0000256" key="9">
    <source>
        <dbReference type="ARBA" id="ARBA00023098"/>
    </source>
</evidence>
<dbReference type="InParanoid" id="A8PYF2"/>
<dbReference type="InterPro" id="IPR053859">
    <property type="entry name" value="MVD-like_N"/>
</dbReference>
<keyword evidence="4 14" id="KW-0444">Lipid biosynthesis</keyword>
<dbReference type="Pfam" id="PF22700">
    <property type="entry name" value="MVD-like_N"/>
    <property type="match status" value="1"/>
</dbReference>
<keyword evidence="12 13" id="KW-0456">Lyase</keyword>
<dbReference type="SUPFAM" id="SSF55060">
    <property type="entry name" value="GHMP Kinase, C-terminal domain"/>
    <property type="match status" value="1"/>
</dbReference>
<dbReference type="InterPro" id="IPR014721">
    <property type="entry name" value="Ribsml_uS5_D2-typ_fold_subgr"/>
</dbReference>
<evidence type="ECO:0000256" key="11">
    <source>
        <dbReference type="ARBA" id="ARBA00023221"/>
    </source>
</evidence>
<dbReference type="InterPro" id="IPR029765">
    <property type="entry name" value="Mev_diP_decarb"/>
</dbReference>
<comment type="caution">
    <text evidence="18">The sequence shown here is derived from an EMBL/GenBank/DDBJ whole genome shotgun (WGS) entry which is preliminary data.</text>
</comment>
<dbReference type="EC" id="4.1.1.33" evidence="3 13"/>
<feature type="region of interest" description="Disordered" evidence="15">
    <location>
        <begin position="406"/>
        <end position="430"/>
    </location>
</feature>
<evidence type="ECO:0000256" key="6">
    <source>
        <dbReference type="ARBA" id="ARBA00022840"/>
    </source>
</evidence>
<accession>A8PYF2</accession>
<reference evidence="18 19" key="1">
    <citation type="journal article" date="2007" name="Proc. Natl. Acad. Sci. U.S.A.">
        <title>Dandruff-associated Malassezia genomes reveal convergent and divergent virulence traits shared with plant and human fungal pathogens.</title>
        <authorList>
            <person name="Xu J."/>
            <person name="Saunders C.W."/>
            <person name="Hu P."/>
            <person name="Grant R.A."/>
            <person name="Boekhout T."/>
            <person name="Kuramae E.E."/>
            <person name="Kronstad J.W."/>
            <person name="Deangelis Y.M."/>
            <person name="Reeder N.L."/>
            <person name="Johnstone K.R."/>
            <person name="Leland M."/>
            <person name="Fieno A.M."/>
            <person name="Begley W.M."/>
            <person name="Sun Y."/>
            <person name="Lacey M.P."/>
            <person name="Chaudhary T."/>
            <person name="Keough T."/>
            <person name="Chu L."/>
            <person name="Sears R."/>
            <person name="Yuan B."/>
            <person name="Dawson T.L.Jr."/>
        </authorList>
    </citation>
    <scope>NUCLEOTIDE SEQUENCE [LARGE SCALE GENOMIC DNA]</scope>
    <source>
        <strain evidence="19">ATCC MYA-4612 / CBS 7966</strain>
    </source>
</reference>
<evidence type="ECO:0000256" key="5">
    <source>
        <dbReference type="ARBA" id="ARBA00022741"/>
    </source>
</evidence>
<dbReference type="GO" id="GO:0005829">
    <property type="term" value="C:cytosol"/>
    <property type="evidence" value="ECO:0007669"/>
    <property type="project" value="InterPro"/>
</dbReference>
<organism evidence="18 19">
    <name type="scientific">Malassezia globosa (strain ATCC MYA-4612 / CBS 7966)</name>
    <name type="common">Dandruff-associated fungus</name>
    <dbReference type="NCBI Taxonomy" id="425265"/>
    <lineage>
        <taxon>Eukaryota</taxon>
        <taxon>Fungi</taxon>
        <taxon>Dikarya</taxon>
        <taxon>Basidiomycota</taxon>
        <taxon>Ustilaginomycotina</taxon>
        <taxon>Malasseziomycetes</taxon>
        <taxon>Malasseziales</taxon>
        <taxon>Malasseziaceae</taxon>
        <taxon>Malassezia</taxon>
    </lineage>
</organism>
<dbReference type="Gene3D" id="3.30.70.890">
    <property type="entry name" value="GHMP kinase, C-terminal domain"/>
    <property type="match status" value="1"/>
</dbReference>
<keyword evidence="10 14" id="KW-1207">Sterol metabolism</keyword>
<dbReference type="SUPFAM" id="SSF54211">
    <property type="entry name" value="Ribosomal protein S5 domain 2-like"/>
    <property type="match status" value="1"/>
</dbReference>
<dbReference type="GO" id="GO:0005524">
    <property type="term" value="F:ATP binding"/>
    <property type="evidence" value="ECO:0007669"/>
    <property type="project" value="UniProtKB-UniRule"/>
</dbReference>
<dbReference type="GO" id="GO:0019287">
    <property type="term" value="P:isopentenyl diphosphate biosynthetic process, mevalonate pathway"/>
    <property type="evidence" value="ECO:0007669"/>
    <property type="project" value="UniProtKB-UniRule"/>
</dbReference>
<evidence type="ECO:0000259" key="17">
    <source>
        <dbReference type="Pfam" id="PF22700"/>
    </source>
</evidence>
<dbReference type="NCBIfam" id="TIGR01240">
    <property type="entry name" value="mevDPdecarb"/>
    <property type="match status" value="1"/>
</dbReference>
<keyword evidence="19" id="KW-1185">Reference proteome</keyword>
<evidence type="ECO:0000259" key="16">
    <source>
        <dbReference type="Pfam" id="PF18376"/>
    </source>
</evidence>
<evidence type="ECO:0000313" key="18">
    <source>
        <dbReference type="EMBL" id="EDP44253.1"/>
    </source>
</evidence>
<name>A8PYF2_MALGO</name>
<keyword evidence="8 14" id="KW-0756">Sterol biosynthesis</keyword>
<dbReference type="RefSeq" id="XP_001731467.1">
    <property type="nucleotide sequence ID" value="XM_001731415.1"/>
</dbReference>
<dbReference type="GeneID" id="5855774"/>
<dbReference type="STRING" id="425265.A8PYF2"/>
<dbReference type="FunFam" id="3.30.230.10:FF:000018">
    <property type="entry name" value="Diphosphomevalonate decarboxylase"/>
    <property type="match status" value="1"/>
</dbReference>
<dbReference type="EMBL" id="AAYY01000004">
    <property type="protein sequence ID" value="EDP44253.1"/>
    <property type="molecule type" value="Genomic_DNA"/>
</dbReference>
<evidence type="ECO:0000256" key="7">
    <source>
        <dbReference type="ARBA" id="ARBA00022955"/>
    </source>
</evidence>
<comment type="similarity">
    <text evidence="2 13 14">Belongs to the diphosphomevalonate decarboxylase family.</text>
</comment>
<evidence type="ECO:0000256" key="1">
    <source>
        <dbReference type="ARBA" id="ARBA00005055"/>
    </source>
</evidence>
<evidence type="ECO:0000256" key="13">
    <source>
        <dbReference type="PIRNR" id="PIRNR015950"/>
    </source>
</evidence>
<dbReference type="Pfam" id="PF18376">
    <property type="entry name" value="MDD_C"/>
    <property type="match status" value="1"/>
</dbReference>
<feature type="domain" description="Mvd1 C-terminal" evidence="16">
    <location>
        <begin position="204"/>
        <end position="410"/>
    </location>
</feature>
<evidence type="ECO:0000256" key="10">
    <source>
        <dbReference type="ARBA" id="ARBA00023166"/>
    </source>
</evidence>
<evidence type="ECO:0000256" key="15">
    <source>
        <dbReference type="SAM" id="MobiDB-lite"/>
    </source>
</evidence>
<protein>
    <recommendedName>
        <fullName evidence="3 13">Diphosphomevalonate decarboxylase</fullName>
        <ecNumber evidence="3 13">4.1.1.33</ecNumber>
    </recommendedName>
</protein>
<evidence type="ECO:0000256" key="3">
    <source>
        <dbReference type="ARBA" id="ARBA00012296"/>
    </source>
</evidence>
<sequence>MSVYQATCTAPVNIAVIKYWGKRDTKLVLPTNDSLSVTLDQDHLRTVTTARADASFGTDEAGTRQDKLWLNGAEESIKPGGRLDACLCEMRKLRAELEAKDRSLPPLSKWGLRLCSENNFPTAAGLASSASGFAALAVSVAELYGLRAVMTSSQLSIIARRGSGSACRSVLGGFVAWQMGTADDGSDSFAIPIAEREHWPDLHVLICVVNDAKKGTSSTVGMQNTVETSPLLQHRIKHVVPERMQQMNEAIQKRDFAAFTQLTTADSNNFHACCLDTTPPIFYMNDTSRAIVHVVEELNRARAEAGEDPIAAYTFDAGPNAVLYVREKDMSCVRQVVQHYFPGATMDDRLQGAANDASEAPASSLSSSSLSLPLPSSLPATFRPDVVPVHPAGSVRRLIHTRVGDGPRVLEHGQGPESLLSADGMPVHTK</sequence>
<dbReference type="FunFam" id="3.30.70.890:FF:000005">
    <property type="entry name" value="Diphosphomevalonate decarboxylase"/>
    <property type="match status" value="1"/>
</dbReference>
<proteinExistence type="inferred from homology"/>
<gene>
    <name evidence="18" type="ORF">MGL_1650</name>
</gene>
<dbReference type="OMA" id="LTLHAMM"/>
<dbReference type="Gene3D" id="3.30.230.10">
    <property type="match status" value="1"/>
</dbReference>
<dbReference type="PIRSF" id="PIRSF015950">
    <property type="entry name" value="Mev_P_decrbx"/>
    <property type="match status" value="1"/>
</dbReference>
<evidence type="ECO:0000256" key="12">
    <source>
        <dbReference type="ARBA" id="ARBA00023239"/>
    </source>
</evidence>
<keyword evidence="7 14" id="KW-0752">Steroid biosynthesis</keyword>
<dbReference type="KEGG" id="mgl:MGL_1650"/>
<dbReference type="InterPro" id="IPR005935">
    <property type="entry name" value="Mev_decarb"/>
</dbReference>
<keyword evidence="5 13" id="KW-0547">Nucleotide-binding</keyword>